<name>A0A8H3FIB4_9LECA</name>
<dbReference type="AlphaFoldDB" id="A0A8H3FIB4"/>
<evidence type="ECO:0000256" key="5">
    <source>
        <dbReference type="ARBA" id="ARBA00023315"/>
    </source>
</evidence>
<dbReference type="PROSITE" id="PS51733">
    <property type="entry name" value="BPL_LPL_CATALYTIC"/>
    <property type="match status" value="1"/>
</dbReference>
<accession>A0A8H3FIB4</accession>
<dbReference type="Pfam" id="PF21948">
    <property type="entry name" value="LplA-B_cat"/>
    <property type="match status" value="1"/>
</dbReference>
<comment type="pathway">
    <text evidence="1">Protein modification; protein lipoylation via endogenous pathway; protein N(6)-(lipoyl)lysine from octanoyl-[acyl-carrier-protein]: step 1/2.</text>
</comment>
<dbReference type="PANTHER" id="PTHR10993:SF7">
    <property type="entry name" value="LIPOYLTRANSFERASE 2, MITOCHONDRIAL-RELATED"/>
    <property type="match status" value="1"/>
</dbReference>
<dbReference type="SUPFAM" id="SSF55681">
    <property type="entry name" value="Class II aaRS and biotin synthetases"/>
    <property type="match status" value="1"/>
</dbReference>
<dbReference type="UniPathway" id="UPA00538">
    <property type="reaction ID" value="UER00592"/>
</dbReference>
<evidence type="ECO:0000313" key="7">
    <source>
        <dbReference type="EMBL" id="CAF9925677.1"/>
    </source>
</evidence>
<dbReference type="NCBIfam" id="TIGR00214">
    <property type="entry name" value="lipB"/>
    <property type="match status" value="1"/>
</dbReference>
<keyword evidence="5" id="KW-0012">Acyltransferase</keyword>
<proteinExistence type="inferred from homology"/>
<organism evidence="7 8">
    <name type="scientific">Alectoria fallacina</name>
    <dbReference type="NCBI Taxonomy" id="1903189"/>
    <lineage>
        <taxon>Eukaryota</taxon>
        <taxon>Fungi</taxon>
        <taxon>Dikarya</taxon>
        <taxon>Ascomycota</taxon>
        <taxon>Pezizomycotina</taxon>
        <taxon>Lecanoromycetes</taxon>
        <taxon>OSLEUM clade</taxon>
        <taxon>Lecanoromycetidae</taxon>
        <taxon>Lecanorales</taxon>
        <taxon>Lecanorineae</taxon>
        <taxon>Parmeliaceae</taxon>
        <taxon>Alectoria</taxon>
    </lineage>
</organism>
<protein>
    <recommendedName>
        <fullName evidence="3">lipoyl(octanoyl) transferase</fullName>
        <ecNumber evidence="3">2.3.1.181</ecNumber>
    </recommendedName>
</protein>
<reference evidence="7" key="1">
    <citation type="submission" date="2021-03" db="EMBL/GenBank/DDBJ databases">
        <authorList>
            <person name="Tagirdzhanova G."/>
        </authorList>
    </citation>
    <scope>NUCLEOTIDE SEQUENCE</scope>
</reference>
<dbReference type="PANTHER" id="PTHR10993">
    <property type="entry name" value="OCTANOYLTRANSFERASE"/>
    <property type="match status" value="1"/>
</dbReference>
<evidence type="ECO:0000256" key="4">
    <source>
        <dbReference type="ARBA" id="ARBA00022679"/>
    </source>
</evidence>
<dbReference type="Proteomes" id="UP000664203">
    <property type="component" value="Unassembled WGS sequence"/>
</dbReference>
<dbReference type="PROSITE" id="PS01313">
    <property type="entry name" value="LIPB"/>
    <property type="match status" value="1"/>
</dbReference>
<evidence type="ECO:0000256" key="3">
    <source>
        <dbReference type="ARBA" id="ARBA00012334"/>
    </source>
</evidence>
<sequence length="280" mass="31006">MRLRHLHLPGLTTYLRASAIQDHLVRLHLDHKASHLTAPAPSPVLLTFQTPPTYTCGRREVGALSPEQKAHLRADGKAEFHEALRGGQTTFHGPGQVTAYLILSLREHKLNARTHVRLLEDSVIGTCAGYWLEAHTTENPGVWIGSSPDERKLASVGVHLRRHVASHGVGLNVTVKLWWFDRIVACGLPEKKATSIEKEHQGMEPDNGASGKVLGPPTMPEKRWPVLQFYDIPRAMRQVADNLANQVALRLSGVDGGVENVTEKSIWPGELQSRLIEKMT</sequence>
<dbReference type="GO" id="GO:0009249">
    <property type="term" value="P:protein lipoylation"/>
    <property type="evidence" value="ECO:0007669"/>
    <property type="project" value="InterPro"/>
</dbReference>
<gene>
    <name evidence="7" type="ORF">ALECFALPRED_003197</name>
</gene>
<dbReference type="Gene3D" id="3.30.930.10">
    <property type="entry name" value="Bira Bifunctional Protein, Domain 2"/>
    <property type="match status" value="1"/>
</dbReference>
<keyword evidence="4" id="KW-0808">Transferase</keyword>
<dbReference type="InterPro" id="IPR020605">
    <property type="entry name" value="Octanoyltransferase_CS"/>
</dbReference>
<dbReference type="EC" id="2.3.1.181" evidence="3"/>
<dbReference type="OrthoDB" id="19908at2759"/>
<evidence type="ECO:0000256" key="1">
    <source>
        <dbReference type="ARBA" id="ARBA00004821"/>
    </source>
</evidence>
<dbReference type="EMBL" id="CAJPDR010000206">
    <property type="protein sequence ID" value="CAF9925677.1"/>
    <property type="molecule type" value="Genomic_DNA"/>
</dbReference>
<keyword evidence="8" id="KW-1185">Reference proteome</keyword>
<comment type="caution">
    <text evidence="7">The sequence shown here is derived from an EMBL/GenBank/DDBJ whole genome shotgun (WGS) entry which is preliminary data.</text>
</comment>
<evidence type="ECO:0000259" key="6">
    <source>
        <dbReference type="PROSITE" id="PS51733"/>
    </source>
</evidence>
<feature type="domain" description="BPL/LPL catalytic" evidence="6">
    <location>
        <begin position="39"/>
        <end position="251"/>
    </location>
</feature>
<dbReference type="InterPro" id="IPR045864">
    <property type="entry name" value="aa-tRNA-synth_II/BPL/LPL"/>
</dbReference>
<dbReference type="GO" id="GO:0033819">
    <property type="term" value="F:lipoyl(octanoyl) transferase activity"/>
    <property type="evidence" value="ECO:0007669"/>
    <property type="project" value="UniProtKB-EC"/>
</dbReference>
<comment type="similarity">
    <text evidence="2">Belongs to the LipB family.</text>
</comment>
<evidence type="ECO:0000313" key="8">
    <source>
        <dbReference type="Proteomes" id="UP000664203"/>
    </source>
</evidence>
<dbReference type="InterPro" id="IPR000544">
    <property type="entry name" value="Octanoyltransferase"/>
</dbReference>
<dbReference type="InterPro" id="IPR004143">
    <property type="entry name" value="BPL_LPL_catalytic"/>
</dbReference>
<evidence type="ECO:0000256" key="2">
    <source>
        <dbReference type="ARBA" id="ARBA00007907"/>
    </source>
</evidence>